<evidence type="ECO:0000313" key="2">
    <source>
        <dbReference type="Proteomes" id="UP000769528"/>
    </source>
</evidence>
<keyword evidence="2" id="KW-1185">Reference proteome</keyword>
<dbReference type="OrthoDB" id="3981043at2759"/>
<proteinExistence type="predicted"/>
<name>A0A9P8P8E2_9ASCO</name>
<sequence>MIRYLATHSVPNVTQHQSDINLLLSKVPNTKDKETIKIFERIINTISESNKSLLSQNILKIIPASTKNKKVLNLALQNIKSEHVDQETLSNVLTIVNKLSQLKSKDLSLDTQHCLTEFFTNLNKIDKELILKFETSIIGFENIFNRSLLISLYLQKGQILKAYEYAKNIIAQKQRLRGSCLELIIHHLSHREQLDKASQILNSMIENNYEIYPRTYSVFFNKAIDLNNNYICMTYFDKIIGNTYIDNGSLIRLAEIISDVGFIRQIREIFKRSLMKGSIPRDHLARYYRLFVEMKTRSRGFIRGFKFLSRHYESKFNNTKLNVLDYPNLLEKVIVSAKEENVSKTVLKRLSYKEPFAIKRFYLDLVVQKLIQNNNLEIALQMLVNNNEIGKIITDETIRLILLSSRSGHSMDNSSIKLLIELLVKHSIKLSKLSDIYKLNLLRVVISNEESWIYSFKLIQLIDYKFNSFKNEQIHSEEASLKDQLIEKCQLHGYIDRVEQLKKS</sequence>
<comment type="caution">
    <text evidence="1">The sequence shown here is derived from an EMBL/GenBank/DDBJ whole genome shotgun (WGS) entry which is preliminary data.</text>
</comment>
<gene>
    <name evidence="1" type="ORF">WICMUC_005534</name>
</gene>
<organism evidence="1 2">
    <name type="scientific">Wickerhamomyces mucosus</name>
    <dbReference type="NCBI Taxonomy" id="1378264"/>
    <lineage>
        <taxon>Eukaryota</taxon>
        <taxon>Fungi</taxon>
        <taxon>Dikarya</taxon>
        <taxon>Ascomycota</taxon>
        <taxon>Saccharomycotina</taxon>
        <taxon>Saccharomycetes</taxon>
        <taxon>Phaffomycetales</taxon>
        <taxon>Wickerhamomycetaceae</taxon>
        <taxon>Wickerhamomyces</taxon>
    </lineage>
</organism>
<accession>A0A9P8P8E2</accession>
<reference evidence="1" key="2">
    <citation type="submission" date="2021-01" db="EMBL/GenBank/DDBJ databases">
        <authorList>
            <person name="Schikora-Tamarit M.A."/>
        </authorList>
    </citation>
    <scope>NUCLEOTIDE SEQUENCE</scope>
    <source>
        <strain evidence="1">CBS6341</strain>
    </source>
</reference>
<evidence type="ECO:0000313" key="1">
    <source>
        <dbReference type="EMBL" id="KAH3666717.1"/>
    </source>
</evidence>
<protein>
    <submittedName>
        <fullName evidence="1">Uncharacterized protein</fullName>
    </submittedName>
</protein>
<dbReference type="EMBL" id="JAEUBF010001406">
    <property type="protein sequence ID" value="KAH3666717.1"/>
    <property type="molecule type" value="Genomic_DNA"/>
</dbReference>
<dbReference type="AlphaFoldDB" id="A0A9P8P8E2"/>
<dbReference type="Proteomes" id="UP000769528">
    <property type="component" value="Unassembled WGS sequence"/>
</dbReference>
<reference evidence="1" key="1">
    <citation type="journal article" date="2021" name="Open Biol.">
        <title>Shared evolutionary footprints suggest mitochondrial oxidative damage underlies multiple complex I losses in fungi.</title>
        <authorList>
            <person name="Schikora-Tamarit M.A."/>
            <person name="Marcet-Houben M."/>
            <person name="Nosek J."/>
            <person name="Gabaldon T."/>
        </authorList>
    </citation>
    <scope>NUCLEOTIDE SEQUENCE</scope>
    <source>
        <strain evidence="1">CBS6341</strain>
    </source>
</reference>